<dbReference type="GO" id="GO:0005829">
    <property type="term" value="C:cytosol"/>
    <property type="evidence" value="ECO:0007669"/>
    <property type="project" value="TreeGrafter"/>
</dbReference>
<dbReference type="Proteomes" id="UP000288246">
    <property type="component" value="Unassembled WGS sequence"/>
</dbReference>
<protein>
    <submittedName>
        <fullName evidence="10">DNA-binding response regulator</fullName>
    </submittedName>
</protein>
<dbReference type="PROSITE" id="PS51755">
    <property type="entry name" value="OMPR_PHOB"/>
    <property type="match status" value="1"/>
</dbReference>
<name>A0A401V564_9CELL</name>
<feature type="modified residue" description="4-aspartylphosphate" evidence="6">
    <location>
        <position position="52"/>
    </location>
</feature>
<dbReference type="GO" id="GO:0032993">
    <property type="term" value="C:protein-DNA complex"/>
    <property type="evidence" value="ECO:0007669"/>
    <property type="project" value="TreeGrafter"/>
</dbReference>
<dbReference type="FunFam" id="1.10.10.10:FF:000005">
    <property type="entry name" value="Two-component system response regulator"/>
    <property type="match status" value="1"/>
</dbReference>
<dbReference type="InterPro" id="IPR011006">
    <property type="entry name" value="CheY-like_superfamily"/>
</dbReference>
<evidence type="ECO:0000313" key="10">
    <source>
        <dbReference type="EMBL" id="GCD22044.1"/>
    </source>
</evidence>
<reference evidence="10 11" key="1">
    <citation type="submission" date="2018-11" db="EMBL/GenBank/DDBJ databases">
        <title>Draft genome sequence of Cellulomonas takizawaensis strain TKZ-21.</title>
        <authorList>
            <person name="Yamamura H."/>
            <person name="Hayashi T."/>
            <person name="Hamada M."/>
            <person name="Serisawa Y."/>
            <person name="Matsuyama K."/>
            <person name="Nakagawa Y."/>
            <person name="Otoguro M."/>
            <person name="Yanagida F."/>
            <person name="Hayakawa M."/>
        </authorList>
    </citation>
    <scope>NUCLEOTIDE SEQUENCE [LARGE SCALE GENOMIC DNA]</scope>
    <source>
        <strain evidence="10 11">TKZ-21</strain>
    </source>
</reference>
<dbReference type="PANTHER" id="PTHR48111:SF38">
    <property type="entry name" value="TWO-COMPONENT RESPONSE REGULATOR"/>
    <property type="match status" value="1"/>
</dbReference>
<evidence type="ECO:0000256" key="4">
    <source>
        <dbReference type="ARBA" id="ARBA00023125"/>
    </source>
</evidence>
<keyword evidence="3" id="KW-0805">Transcription regulation</keyword>
<dbReference type="InterPro" id="IPR001789">
    <property type="entry name" value="Sig_transdc_resp-reg_receiver"/>
</dbReference>
<dbReference type="SUPFAM" id="SSF52172">
    <property type="entry name" value="CheY-like"/>
    <property type="match status" value="1"/>
</dbReference>
<dbReference type="Pfam" id="PF00072">
    <property type="entry name" value="Response_reg"/>
    <property type="match status" value="1"/>
</dbReference>
<feature type="domain" description="Response regulatory" evidence="8">
    <location>
        <begin position="3"/>
        <end position="117"/>
    </location>
</feature>
<dbReference type="PROSITE" id="PS50110">
    <property type="entry name" value="RESPONSE_REGULATORY"/>
    <property type="match status" value="1"/>
</dbReference>
<feature type="domain" description="OmpR/PhoB-type" evidence="9">
    <location>
        <begin position="128"/>
        <end position="222"/>
    </location>
</feature>
<dbReference type="PANTHER" id="PTHR48111">
    <property type="entry name" value="REGULATOR OF RPOS"/>
    <property type="match status" value="1"/>
</dbReference>
<gene>
    <name evidence="10" type="ORF">CTKZ_36060</name>
</gene>
<dbReference type="InterPro" id="IPR039420">
    <property type="entry name" value="WalR-like"/>
</dbReference>
<accession>A0A401V564</accession>
<dbReference type="EMBL" id="BHYL01000417">
    <property type="protein sequence ID" value="GCD22044.1"/>
    <property type="molecule type" value="Genomic_DNA"/>
</dbReference>
<keyword evidence="1 6" id="KW-0597">Phosphoprotein</keyword>
<proteinExistence type="predicted"/>
<dbReference type="InterPro" id="IPR036388">
    <property type="entry name" value="WH-like_DNA-bd_sf"/>
</dbReference>
<evidence type="ECO:0000313" key="11">
    <source>
        <dbReference type="Proteomes" id="UP000288246"/>
    </source>
</evidence>
<evidence type="ECO:0000256" key="7">
    <source>
        <dbReference type="PROSITE-ProRule" id="PRU01091"/>
    </source>
</evidence>
<evidence type="ECO:0000259" key="8">
    <source>
        <dbReference type="PROSITE" id="PS50110"/>
    </source>
</evidence>
<sequence>MTHILIAEDEERIAAFVAKGLRTAGYEATAVTTGDAALTRVRAGGVDLVILDLGLPDLDGFQVLRRLREAGHALPVIVLTARSSVTDTVTGLESGADDYMAKPFRFEELLARVRLRLRQQQPQPSGDVTVLSHGPLQLDLRTRRIRVRDQEVELSAREFALAETFLRNPGDVLTRERLLSDVWGYDFDPGSNVVDVYVRYLRRKVGAEHFDTVRGVGYRLVDVTAVG</sequence>
<evidence type="ECO:0000259" key="9">
    <source>
        <dbReference type="PROSITE" id="PS51755"/>
    </source>
</evidence>
<dbReference type="SMART" id="SM00862">
    <property type="entry name" value="Trans_reg_C"/>
    <property type="match status" value="1"/>
</dbReference>
<dbReference type="SMART" id="SM00448">
    <property type="entry name" value="REC"/>
    <property type="match status" value="1"/>
</dbReference>
<feature type="DNA-binding region" description="OmpR/PhoB-type" evidence="7">
    <location>
        <begin position="128"/>
        <end position="222"/>
    </location>
</feature>
<dbReference type="InterPro" id="IPR001867">
    <property type="entry name" value="OmpR/PhoB-type_DNA-bd"/>
</dbReference>
<dbReference type="Gene3D" id="6.10.250.690">
    <property type="match status" value="1"/>
</dbReference>
<evidence type="ECO:0000256" key="1">
    <source>
        <dbReference type="ARBA" id="ARBA00022553"/>
    </source>
</evidence>
<evidence type="ECO:0000256" key="6">
    <source>
        <dbReference type="PROSITE-ProRule" id="PRU00169"/>
    </source>
</evidence>
<dbReference type="CDD" id="cd17574">
    <property type="entry name" value="REC_OmpR"/>
    <property type="match status" value="1"/>
</dbReference>
<keyword evidence="2" id="KW-0902">Two-component regulatory system</keyword>
<dbReference type="GO" id="GO:0000156">
    <property type="term" value="F:phosphorelay response regulator activity"/>
    <property type="evidence" value="ECO:0007669"/>
    <property type="project" value="TreeGrafter"/>
</dbReference>
<dbReference type="OrthoDB" id="162434at2"/>
<evidence type="ECO:0000256" key="5">
    <source>
        <dbReference type="ARBA" id="ARBA00023163"/>
    </source>
</evidence>
<dbReference type="RefSeq" id="WP_124344594.1">
    <property type="nucleotide sequence ID" value="NZ_BHYL01000417.1"/>
</dbReference>
<dbReference type="Gene3D" id="3.40.50.2300">
    <property type="match status" value="1"/>
</dbReference>
<dbReference type="GO" id="GO:0006355">
    <property type="term" value="P:regulation of DNA-templated transcription"/>
    <property type="evidence" value="ECO:0007669"/>
    <property type="project" value="InterPro"/>
</dbReference>
<comment type="caution">
    <text evidence="10">The sequence shown here is derived from an EMBL/GenBank/DDBJ whole genome shotgun (WGS) entry which is preliminary data.</text>
</comment>
<dbReference type="GO" id="GO:0000976">
    <property type="term" value="F:transcription cis-regulatory region binding"/>
    <property type="evidence" value="ECO:0007669"/>
    <property type="project" value="TreeGrafter"/>
</dbReference>
<evidence type="ECO:0000256" key="3">
    <source>
        <dbReference type="ARBA" id="ARBA00023015"/>
    </source>
</evidence>
<keyword evidence="5" id="KW-0804">Transcription</keyword>
<keyword evidence="4 7" id="KW-0238">DNA-binding</keyword>
<organism evidence="10 11">
    <name type="scientific">Cellulomonas algicola</name>
    <dbReference type="NCBI Taxonomy" id="2071633"/>
    <lineage>
        <taxon>Bacteria</taxon>
        <taxon>Bacillati</taxon>
        <taxon>Actinomycetota</taxon>
        <taxon>Actinomycetes</taxon>
        <taxon>Micrococcales</taxon>
        <taxon>Cellulomonadaceae</taxon>
        <taxon>Cellulomonas</taxon>
    </lineage>
</organism>
<dbReference type="CDD" id="cd00383">
    <property type="entry name" value="trans_reg_C"/>
    <property type="match status" value="1"/>
</dbReference>
<dbReference type="AlphaFoldDB" id="A0A401V564"/>
<dbReference type="Pfam" id="PF00486">
    <property type="entry name" value="Trans_reg_C"/>
    <property type="match status" value="1"/>
</dbReference>
<keyword evidence="11" id="KW-1185">Reference proteome</keyword>
<evidence type="ECO:0000256" key="2">
    <source>
        <dbReference type="ARBA" id="ARBA00023012"/>
    </source>
</evidence>
<dbReference type="Gene3D" id="1.10.10.10">
    <property type="entry name" value="Winged helix-like DNA-binding domain superfamily/Winged helix DNA-binding domain"/>
    <property type="match status" value="1"/>
</dbReference>